<dbReference type="AlphaFoldDB" id="A0A183J3H4"/>
<name>A0A183J3H4_9BILA</name>
<gene>
    <name evidence="1" type="ORF">SBAD_LOCUS10422</name>
</gene>
<dbReference type="WBParaSite" id="SBAD_0001078801-mRNA-1">
    <property type="protein sequence ID" value="SBAD_0001078801-mRNA-1"/>
    <property type="gene ID" value="SBAD_0001078801"/>
</dbReference>
<protein>
    <submittedName>
        <fullName evidence="3">Protein salvador homolog 1</fullName>
    </submittedName>
</protein>
<dbReference type="Proteomes" id="UP000270296">
    <property type="component" value="Unassembled WGS sequence"/>
</dbReference>
<reference evidence="3" key="1">
    <citation type="submission" date="2016-06" db="UniProtKB">
        <authorList>
            <consortium name="WormBaseParasite"/>
        </authorList>
    </citation>
    <scope>IDENTIFICATION</scope>
</reference>
<dbReference type="EMBL" id="UZAM01014053">
    <property type="protein sequence ID" value="VDP31699.1"/>
    <property type="molecule type" value="Genomic_DNA"/>
</dbReference>
<evidence type="ECO:0000313" key="2">
    <source>
        <dbReference type="Proteomes" id="UP000270296"/>
    </source>
</evidence>
<reference evidence="1 2" key="2">
    <citation type="submission" date="2018-11" db="EMBL/GenBank/DDBJ databases">
        <authorList>
            <consortium name="Pathogen Informatics"/>
        </authorList>
    </citation>
    <scope>NUCLEOTIDE SEQUENCE [LARGE SCALE GENOMIC DNA]</scope>
</reference>
<organism evidence="3">
    <name type="scientific">Soboliphyme baturini</name>
    <dbReference type="NCBI Taxonomy" id="241478"/>
    <lineage>
        <taxon>Eukaryota</taxon>
        <taxon>Metazoa</taxon>
        <taxon>Ecdysozoa</taxon>
        <taxon>Nematoda</taxon>
        <taxon>Enoplea</taxon>
        <taxon>Dorylaimia</taxon>
        <taxon>Dioctophymatida</taxon>
        <taxon>Dioctophymatoidea</taxon>
        <taxon>Soboliphymatidae</taxon>
        <taxon>Soboliphyme</taxon>
    </lineage>
</organism>
<proteinExistence type="predicted"/>
<accession>A0A183J3H4</accession>
<sequence>MRRVYRTYVRDLISPATRQMRSIYYKLPQIEIQRSSCVPPEPLPVNGPSRATDYGRVGRQRLTWPPPPGFLCPSGATVKSGGRAAINCICGVAQHGRFHKGSLETTEALPCLNADQ</sequence>
<keyword evidence="2" id="KW-1185">Reference proteome</keyword>
<evidence type="ECO:0000313" key="3">
    <source>
        <dbReference type="WBParaSite" id="SBAD_0001078801-mRNA-1"/>
    </source>
</evidence>
<evidence type="ECO:0000313" key="1">
    <source>
        <dbReference type="EMBL" id="VDP31699.1"/>
    </source>
</evidence>